<organism evidence="2 3">
    <name type="scientific">Mycolicibacterium vaccae ATCC 25954</name>
    <dbReference type="NCBI Taxonomy" id="1194972"/>
    <lineage>
        <taxon>Bacteria</taxon>
        <taxon>Bacillati</taxon>
        <taxon>Actinomycetota</taxon>
        <taxon>Actinomycetes</taxon>
        <taxon>Mycobacteriales</taxon>
        <taxon>Mycobacteriaceae</taxon>
        <taxon>Mycolicibacterium</taxon>
    </lineage>
</organism>
<dbReference type="PANTHER" id="PTHR18964">
    <property type="entry name" value="ROK (REPRESSOR, ORF, KINASE) FAMILY"/>
    <property type="match status" value="1"/>
</dbReference>
<comment type="similarity">
    <text evidence="1">Belongs to the ROK (NagC/XylR) family.</text>
</comment>
<dbReference type="PANTHER" id="PTHR18964:SF149">
    <property type="entry name" value="BIFUNCTIONAL UDP-N-ACETYLGLUCOSAMINE 2-EPIMERASE_N-ACETYLMANNOSAMINE KINASE"/>
    <property type="match status" value="1"/>
</dbReference>
<proteinExistence type="inferred from homology"/>
<reference evidence="2 3" key="1">
    <citation type="journal article" date="2012" name="J. Bacteriol.">
        <title>Complete Genome Sequence of Mycobacterium vaccae Type Strain ATCC 25954.</title>
        <authorList>
            <person name="Ho Y.S."/>
            <person name="Adroub S.A."/>
            <person name="Abadi M."/>
            <person name="Al Alwan B."/>
            <person name="Alkhateeb R."/>
            <person name="Gao G."/>
            <person name="Ragab A."/>
            <person name="Ali S."/>
            <person name="van Soolingen D."/>
            <person name="Bitter W."/>
            <person name="Pain A."/>
            <person name="Abdallah A.M."/>
        </authorList>
    </citation>
    <scope>NUCLEOTIDE SEQUENCE [LARGE SCALE GENOMIC DNA]</scope>
    <source>
        <strain evidence="2 3">ATCC 25954</strain>
    </source>
</reference>
<dbReference type="eggNOG" id="COG1940">
    <property type="taxonomic scope" value="Bacteria"/>
</dbReference>
<gene>
    <name evidence="2" type="ORF">MVAC_16175</name>
</gene>
<evidence type="ECO:0000313" key="3">
    <source>
        <dbReference type="Proteomes" id="UP000006072"/>
    </source>
</evidence>
<dbReference type="HOGENOM" id="CLU_036604_13_2_11"/>
<evidence type="ECO:0000313" key="2">
    <source>
        <dbReference type="EMBL" id="EJZ08157.1"/>
    </source>
</evidence>
<sequence>MTYCSAMSDDQRRTVHPRWLGAAELLSVVRAEPGITRAAAAQRLGIGTGQAADMVARLRQMRLLDETPAPAQGRGRPTTVLGPHPGGPLVLAGEVRVADWRLAVAGVDGAPHVVAGGAYADTELDAALDRLAEAIGAAYRRDPTRVRALAVSFAGTVSDGKPVQFTSRRRRDVDLSTLTSRLPPDADVAVLIGNDATWAGLAEARTGAARDAGTSLHLIVAQGIGGTVVVNGEPLCGTHGAAGEYGHIPFGDPALACPCGARGCWDLTVDGRALARLLGDAPPEDPVGYAHRVLDGPRDAAARRALTTVAASLGRGIGALVNLHDPEVVTLGGVGAGLRAAAAEDFDTAYRDALMTYRRDAPPPVRDAEHGEHATLHGAVIMAMNQVTSPAGLADWAERQRV</sequence>
<comment type="caution">
    <text evidence="2">The sequence shown here is derived from an EMBL/GenBank/DDBJ whole genome shotgun (WGS) entry which is preliminary data.</text>
</comment>
<dbReference type="AlphaFoldDB" id="K0ULV3"/>
<dbReference type="SUPFAM" id="SSF53067">
    <property type="entry name" value="Actin-like ATPase domain"/>
    <property type="match status" value="1"/>
</dbReference>
<dbReference type="InterPro" id="IPR043129">
    <property type="entry name" value="ATPase_NBD"/>
</dbReference>
<dbReference type="Proteomes" id="UP000006072">
    <property type="component" value="Unassembled WGS sequence"/>
</dbReference>
<name>K0ULV3_MYCVA</name>
<dbReference type="InterPro" id="IPR000600">
    <property type="entry name" value="ROK"/>
</dbReference>
<protein>
    <submittedName>
        <fullName evidence="2">Xylose repressor</fullName>
    </submittedName>
</protein>
<dbReference type="EMBL" id="ALQA01000034">
    <property type="protein sequence ID" value="EJZ08157.1"/>
    <property type="molecule type" value="Genomic_DNA"/>
</dbReference>
<dbReference type="Gene3D" id="3.30.420.40">
    <property type="match status" value="2"/>
</dbReference>
<dbReference type="Pfam" id="PF00480">
    <property type="entry name" value="ROK"/>
    <property type="match status" value="1"/>
</dbReference>
<accession>K0ULV3</accession>
<dbReference type="PATRIC" id="fig|1194972.3.peg.3230"/>
<keyword evidence="3" id="KW-1185">Reference proteome</keyword>
<evidence type="ECO:0000256" key="1">
    <source>
        <dbReference type="ARBA" id="ARBA00006479"/>
    </source>
</evidence>